<dbReference type="PROSITE" id="PS50878">
    <property type="entry name" value="RT_POL"/>
    <property type="match status" value="1"/>
</dbReference>
<evidence type="ECO:0000313" key="15">
    <source>
        <dbReference type="Proteomes" id="UP001151760"/>
    </source>
</evidence>
<dbReference type="InterPro" id="IPR043128">
    <property type="entry name" value="Rev_trsase/Diguanyl_cyclase"/>
</dbReference>
<evidence type="ECO:0000259" key="11">
    <source>
        <dbReference type="PROSITE" id="PS50158"/>
    </source>
</evidence>
<evidence type="ECO:0000313" key="14">
    <source>
        <dbReference type="EMBL" id="GJT58364.1"/>
    </source>
</evidence>
<evidence type="ECO:0000256" key="5">
    <source>
        <dbReference type="ARBA" id="ARBA00022759"/>
    </source>
</evidence>
<evidence type="ECO:0000256" key="2">
    <source>
        <dbReference type="ARBA" id="ARBA00022679"/>
    </source>
</evidence>
<feature type="region of interest" description="Disordered" evidence="10">
    <location>
        <begin position="230"/>
        <end position="290"/>
    </location>
</feature>
<dbReference type="SUPFAM" id="SSF53098">
    <property type="entry name" value="Ribonuclease H-like"/>
    <property type="match status" value="1"/>
</dbReference>
<dbReference type="Gene3D" id="3.30.420.10">
    <property type="entry name" value="Ribonuclease H-like superfamily/Ribonuclease H"/>
    <property type="match status" value="1"/>
</dbReference>
<dbReference type="Gene3D" id="3.10.10.10">
    <property type="entry name" value="HIV Type 1 Reverse Transcriptase, subunit A, domain 1"/>
    <property type="match status" value="1"/>
</dbReference>
<dbReference type="InterPro" id="IPR000477">
    <property type="entry name" value="RT_dom"/>
</dbReference>
<sequence>MVNTRTDAELAAAVQAAVDAMLPQIRDQVREEYRTGAVASGSNPPPVTIHTWLERFNKQKPRSFEKAVAPVDAENWISHMEKIFDVMDCNDAFKTRLAVYKFEGDALAWWKAYKQAKGGDAWVLTLTWAAFKELFFLQFFPRAEQERLKREYHSIRQRASENSTEYMQRFLRLAGFLGQAAGTAEEQAKNFRWGLHKSILDHVMCIQFTDVAQVADAARNLEILRDRDDYDRSERSDKRHKSGDRYQSDTQQNNYRSHDQKNDRQGSDRQGGGGNYRNNNNNKYSRDNNRSNLNRYRLYLLYDMNLTSRHAKNFRWGLHKSILDHVMCIQFTDVAQVADAARNLEILRDRDDYDRSERSDKRHKSGDRYQSATQQNSYRGHDQKNDRQGSDRQGGGGNYRNNNNNNYSRDGNRNSGAGRDQRNRGSHQSRVPSEGYTHPVCNTCGRRDPGECRRVAGTCFKCGQAGHLQRDCKKNIGASSSGHADKKPDASGRVFALTQDQAANTSGTITGALFIFGRAVFVLFDTGATHSVISTKFASCFTMTPILLDHVLCISTPMKDSARITHVYRDLPLQFDDKIRSVNALPLDMCEFDIILGIDWLAAHRATIDCHSRRVIFGDIHAPEFIYHGSLPGKSMKIISALKARTLLSHGCEGFLATIHDTTSDVSSIHDQPIVSEFQDVFPEELPGIPPIRDVEFNIELIPGAEPISKAPYRMAPIELKELKDQLQELLERGFIRPSVSPWGAPVLFVKKKDGSMRLCIDYRELNKITIRNRYPLPRIDDLFDQLQGAKHFSKIDLRSGYHQLRVKEQDISKTAFRTRYGHYEFLVMPFGLTNAPAVFMDLMNRVFHEFLDKFVIVFIDDILVFSKSKEEHEEHLRTVLQILRQEKLYAKFSKCEFWLSKVAFLGHIVSAEGITMDPAKVEAITKWPRPTSVTEVRSFLGLAGYYRRFVEGFSRLALPLTKLMRKGEKFVWNEEREKSFEELKQRLVSSPILTLPSGSGGFQIYSDASKKGLGCVLMQHGKVIAYASRQLKPYEVNYPTHDLELAAVVFALKIWRHYLYGESCDIFTDHKSLKYIFTQRELNMRQRRWLELLKDYDTNIQYHPGKANVVADALSRKSGMIAGIKVEEEIIRDLERLDIELCVRGQSGFWASLRVEPNLISQIQGQVRRMTEKSGQLFRLLISSTGRILPSPRSLMTEAHDLHFRFIQVKIEHQRASGLLQPLEIPVWKWDEISMDFVTGLPRTQRKHDAIWVVVDRLTKSAHFLPIRKDYPVSKIAEMFQQEIVRLHGTPSAMCSDRDPRFTSRFWKGLQKAWGTRLKFSTAFHPETDGQSERTIQTLEDMLRSCALEWTGNWDDYICLVEFAYNNSWHASIKCAPFEMLYGRKCRAPICWDQVGERILEGPEMIEVTNEKVAVAREKLKEAQTRQKSYADRHRRALEFQPGEHVFLKVSPTRGVRRFGIKGKLSPRFIGPFEILDRVGEVSYRLALPPQLSHVHNVFHVSLLRGYKYHPLHIISYPFDRIREVYLTDEPESILETVKN</sequence>
<dbReference type="Pfam" id="PF24626">
    <property type="entry name" value="SH3_Tf2-1"/>
    <property type="match status" value="1"/>
</dbReference>
<dbReference type="Pfam" id="PF00078">
    <property type="entry name" value="RVT_1"/>
    <property type="match status" value="1"/>
</dbReference>
<dbReference type="InterPro" id="IPR056924">
    <property type="entry name" value="SH3_Tf2-1"/>
</dbReference>
<dbReference type="Pfam" id="PF08284">
    <property type="entry name" value="RVP_2"/>
    <property type="match status" value="1"/>
</dbReference>
<dbReference type="PANTHER" id="PTHR37984:SF5">
    <property type="entry name" value="PROTEIN NYNRIN-LIKE"/>
    <property type="match status" value="1"/>
</dbReference>
<evidence type="ECO:0000259" key="12">
    <source>
        <dbReference type="PROSITE" id="PS50878"/>
    </source>
</evidence>
<evidence type="ECO:0000256" key="8">
    <source>
        <dbReference type="PROSITE-ProRule" id="PRU00047"/>
    </source>
</evidence>
<keyword evidence="6" id="KW-0378">Hydrolase</keyword>
<evidence type="ECO:0000256" key="3">
    <source>
        <dbReference type="ARBA" id="ARBA00022695"/>
    </source>
</evidence>
<feature type="domain" description="CCHC-type" evidence="11">
    <location>
        <begin position="459"/>
        <end position="474"/>
    </location>
</feature>
<dbReference type="InterPro" id="IPR021109">
    <property type="entry name" value="Peptidase_aspartic_dom_sf"/>
</dbReference>
<dbReference type="Pfam" id="PF00098">
    <property type="entry name" value="zf-CCHC"/>
    <property type="match status" value="1"/>
</dbReference>
<evidence type="ECO:0000256" key="4">
    <source>
        <dbReference type="ARBA" id="ARBA00022722"/>
    </source>
</evidence>
<protein>
    <recommendedName>
        <fullName evidence="1">RNA-directed DNA polymerase</fullName>
        <ecNumber evidence="1">2.7.7.49</ecNumber>
    </recommendedName>
</protein>
<dbReference type="CDD" id="cd09274">
    <property type="entry name" value="RNase_HI_RT_Ty3"/>
    <property type="match status" value="1"/>
</dbReference>
<dbReference type="InterPro" id="IPR043502">
    <property type="entry name" value="DNA/RNA_pol_sf"/>
</dbReference>
<keyword evidence="7" id="KW-0695">RNA-directed DNA polymerase</keyword>
<feature type="domain" description="Reverse transcriptase" evidence="12">
    <location>
        <begin position="731"/>
        <end position="910"/>
    </location>
</feature>
<dbReference type="CDD" id="cd00303">
    <property type="entry name" value="retropepsin_like"/>
    <property type="match status" value="1"/>
</dbReference>
<dbReference type="SMART" id="SM00343">
    <property type="entry name" value="ZnF_C2HC"/>
    <property type="match status" value="1"/>
</dbReference>
<dbReference type="InterPro" id="IPR005162">
    <property type="entry name" value="Retrotrans_gag_dom"/>
</dbReference>
<reference evidence="14" key="1">
    <citation type="journal article" date="2022" name="Int. J. Mol. Sci.">
        <title>Draft Genome of Tanacetum Coccineum: Genomic Comparison of Closely Related Tanacetum-Family Plants.</title>
        <authorList>
            <person name="Yamashiro T."/>
            <person name="Shiraishi A."/>
            <person name="Nakayama K."/>
            <person name="Satake H."/>
        </authorList>
    </citation>
    <scope>NUCLEOTIDE SEQUENCE</scope>
</reference>
<dbReference type="InterPro" id="IPR036397">
    <property type="entry name" value="RNaseH_sf"/>
</dbReference>
<dbReference type="SUPFAM" id="SSF50630">
    <property type="entry name" value="Acid proteases"/>
    <property type="match status" value="1"/>
</dbReference>
<dbReference type="PROSITE" id="PS50158">
    <property type="entry name" value="ZF_CCHC"/>
    <property type="match status" value="1"/>
</dbReference>
<dbReference type="InterPro" id="IPR012337">
    <property type="entry name" value="RNaseH-like_sf"/>
</dbReference>
<keyword evidence="9" id="KW-0175">Coiled coil</keyword>
<proteinExistence type="predicted"/>
<dbReference type="PROSITE" id="PS50994">
    <property type="entry name" value="INTEGRASE"/>
    <property type="match status" value="1"/>
</dbReference>
<dbReference type="PANTHER" id="PTHR37984">
    <property type="entry name" value="PROTEIN CBG26694"/>
    <property type="match status" value="1"/>
</dbReference>
<keyword evidence="4" id="KW-0540">Nuclease</keyword>
<dbReference type="Pfam" id="PF03732">
    <property type="entry name" value="Retrotrans_gag"/>
    <property type="match status" value="1"/>
</dbReference>
<organism evidence="14 15">
    <name type="scientific">Tanacetum coccineum</name>
    <dbReference type="NCBI Taxonomy" id="301880"/>
    <lineage>
        <taxon>Eukaryota</taxon>
        <taxon>Viridiplantae</taxon>
        <taxon>Streptophyta</taxon>
        <taxon>Embryophyta</taxon>
        <taxon>Tracheophyta</taxon>
        <taxon>Spermatophyta</taxon>
        <taxon>Magnoliopsida</taxon>
        <taxon>eudicotyledons</taxon>
        <taxon>Gunneridae</taxon>
        <taxon>Pentapetalae</taxon>
        <taxon>asterids</taxon>
        <taxon>campanulids</taxon>
        <taxon>Asterales</taxon>
        <taxon>Asteraceae</taxon>
        <taxon>Asteroideae</taxon>
        <taxon>Anthemideae</taxon>
        <taxon>Anthemidinae</taxon>
        <taxon>Tanacetum</taxon>
    </lineage>
</organism>
<dbReference type="Proteomes" id="UP001151760">
    <property type="component" value="Unassembled WGS sequence"/>
</dbReference>
<dbReference type="PROSITE" id="PS00141">
    <property type="entry name" value="ASP_PROTEASE"/>
    <property type="match status" value="1"/>
</dbReference>
<dbReference type="EMBL" id="BQNB010017012">
    <property type="protein sequence ID" value="GJT58364.1"/>
    <property type="molecule type" value="Genomic_DNA"/>
</dbReference>
<dbReference type="InterPro" id="IPR001584">
    <property type="entry name" value="Integrase_cat-core"/>
</dbReference>
<dbReference type="InterPro" id="IPR001969">
    <property type="entry name" value="Aspartic_peptidase_AS"/>
</dbReference>
<keyword evidence="15" id="KW-1185">Reference proteome</keyword>
<dbReference type="Gene3D" id="2.40.70.10">
    <property type="entry name" value="Acid Proteases"/>
    <property type="match status" value="1"/>
</dbReference>
<dbReference type="SUPFAM" id="SSF56672">
    <property type="entry name" value="DNA/RNA polymerases"/>
    <property type="match status" value="1"/>
</dbReference>
<keyword evidence="2" id="KW-0808">Transferase</keyword>
<evidence type="ECO:0000256" key="1">
    <source>
        <dbReference type="ARBA" id="ARBA00012493"/>
    </source>
</evidence>
<evidence type="ECO:0000256" key="9">
    <source>
        <dbReference type="SAM" id="Coils"/>
    </source>
</evidence>
<keyword evidence="8" id="KW-0479">Metal-binding</keyword>
<dbReference type="Gene3D" id="3.30.70.270">
    <property type="match status" value="2"/>
</dbReference>
<feature type="compositionally biased region" description="Basic and acidic residues" evidence="10">
    <location>
        <begin position="230"/>
        <end position="247"/>
    </location>
</feature>
<feature type="compositionally biased region" description="Basic and acidic residues" evidence="10">
    <location>
        <begin position="379"/>
        <end position="390"/>
    </location>
</feature>
<feature type="coiled-coil region" evidence="9">
    <location>
        <begin position="1407"/>
        <end position="1434"/>
    </location>
</feature>
<dbReference type="Pfam" id="PF17917">
    <property type="entry name" value="RT_RNaseH"/>
    <property type="match status" value="1"/>
</dbReference>
<feature type="compositionally biased region" description="Basic and acidic residues" evidence="10">
    <location>
        <begin position="256"/>
        <end position="267"/>
    </location>
</feature>
<feature type="compositionally biased region" description="Polar residues" evidence="10">
    <location>
        <begin position="368"/>
        <end position="378"/>
    </location>
</feature>
<keyword evidence="5" id="KW-0255">Endonuclease</keyword>
<reference evidence="14" key="2">
    <citation type="submission" date="2022-01" db="EMBL/GenBank/DDBJ databases">
        <authorList>
            <person name="Yamashiro T."/>
            <person name="Shiraishi A."/>
            <person name="Satake H."/>
            <person name="Nakayama K."/>
        </authorList>
    </citation>
    <scope>NUCLEOTIDE SEQUENCE</scope>
</reference>
<dbReference type="CDD" id="cd01647">
    <property type="entry name" value="RT_LTR"/>
    <property type="match status" value="1"/>
</dbReference>
<feature type="region of interest" description="Disordered" evidence="10">
    <location>
        <begin position="353"/>
        <end position="440"/>
    </location>
</feature>
<dbReference type="InterPro" id="IPR050951">
    <property type="entry name" value="Retrovirus_Pol_polyprotein"/>
</dbReference>
<gene>
    <name evidence="14" type="ORF">Tco_0993418</name>
</gene>
<evidence type="ECO:0000256" key="10">
    <source>
        <dbReference type="SAM" id="MobiDB-lite"/>
    </source>
</evidence>
<name>A0ABQ5F5C9_9ASTR</name>
<keyword evidence="8" id="KW-0862">Zinc</keyword>
<evidence type="ECO:0000259" key="13">
    <source>
        <dbReference type="PROSITE" id="PS50994"/>
    </source>
</evidence>
<evidence type="ECO:0000256" key="6">
    <source>
        <dbReference type="ARBA" id="ARBA00022801"/>
    </source>
</evidence>
<comment type="caution">
    <text evidence="14">The sequence shown here is derived from an EMBL/GenBank/DDBJ whole genome shotgun (WGS) entry which is preliminary data.</text>
</comment>
<keyword evidence="8" id="KW-0863">Zinc-finger</keyword>
<evidence type="ECO:0000256" key="7">
    <source>
        <dbReference type="ARBA" id="ARBA00022918"/>
    </source>
</evidence>
<keyword evidence="3" id="KW-0548">Nucleotidyltransferase</keyword>
<dbReference type="InterPro" id="IPR041373">
    <property type="entry name" value="RT_RNaseH"/>
</dbReference>
<dbReference type="InterPro" id="IPR001878">
    <property type="entry name" value="Znf_CCHC"/>
</dbReference>
<accession>A0ABQ5F5C9</accession>
<feature type="domain" description="Integrase catalytic" evidence="13">
    <location>
        <begin position="1219"/>
        <end position="1386"/>
    </location>
</feature>
<feature type="compositionally biased region" description="Low complexity" evidence="10">
    <location>
        <begin position="399"/>
        <end position="416"/>
    </location>
</feature>
<dbReference type="EC" id="2.7.7.49" evidence="1"/>